<feature type="transmembrane region" description="Helical" evidence="1">
    <location>
        <begin position="41"/>
        <end position="60"/>
    </location>
</feature>
<evidence type="ECO:0000256" key="1">
    <source>
        <dbReference type="SAM" id="Phobius"/>
    </source>
</evidence>
<dbReference type="EMBL" id="BAAAVI010000037">
    <property type="protein sequence ID" value="GAA2884804.1"/>
    <property type="molecule type" value="Genomic_DNA"/>
</dbReference>
<comment type="caution">
    <text evidence="2">The sequence shown here is derived from an EMBL/GenBank/DDBJ whole genome shotgun (WGS) entry which is preliminary data.</text>
</comment>
<reference evidence="2 3" key="1">
    <citation type="journal article" date="2019" name="Int. J. Syst. Evol. Microbiol.">
        <title>The Global Catalogue of Microorganisms (GCM) 10K type strain sequencing project: providing services to taxonomists for standard genome sequencing and annotation.</title>
        <authorList>
            <consortium name="The Broad Institute Genomics Platform"/>
            <consortium name="The Broad Institute Genome Sequencing Center for Infectious Disease"/>
            <person name="Wu L."/>
            <person name="Ma J."/>
        </authorList>
    </citation>
    <scope>NUCLEOTIDE SEQUENCE [LARGE SCALE GENOMIC DNA]</scope>
    <source>
        <strain evidence="2 3">JCM 6242</strain>
    </source>
</reference>
<organism evidence="2 3">
    <name type="scientific">Streptosporangium fragile</name>
    <dbReference type="NCBI Taxonomy" id="46186"/>
    <lineage>
        <taxon>Bacteria</taxon>
        <taxon>Bacillati</taxon>
        <taxon>Actinomycetota</taxon>
        <taxon>Actinomycetes</taxon>
        <taxon>Streptosporangiales</taxon>
        <taxon>Streptosporangiaceae</taxon>
        <taxon>Streptosporangium</taxon>
    </lineage>
</organism>
<name>A0ABN3W1D7_9ACTN</name>
<keyword evidence="3" id="KW-1185">Reference proteome</keyword>
<keyword evidence="1" id="KW-0472">Membrane</keyword>
<protein>
    <recommendedName>
        <fullName evidence="4">Cytochrome b561</fullName>
    </recommendedName>
</protein>
<accession>A0ABN3W1D7</accession>
<evidence type="ECO:0008006" key="4">
    <source>
        <dbReference type="Google" id="ProtNLM"/>
    </source>
</evidence>
<dbReference type="RefSeq" id="WP_344975780.1">
    <property type="nucleotide sequence ID" value="NZ_BAAAVI010000037.1"/>
</dbReference>
<dbReference type="Proteomes" id="UP001500831">
    <property type="component" value="Unassembled WGS sequence"/>
</dbReference>
<evidence type="ECO:0000313" key="3">
    <source>
        <dbReference type="Proteomes" id="UP001500831"/>
    </source>
</evidence>
<keyword evidence="1" id="KW-1133">Transmembrane helix</keyword>
<feature type="transmembrane region" description="Helical" evidence="1">
    <location>
        <begin position="100"/>
        <end position="119"/>
    </location>
</feature>
<keyword evidence="1" id="KW-0812">Transmembrane</keyword>
<proteinExistence type="predicted"/>
<sequence length="145" mass="14584">MRRVFVALAGLLLLMIVAQFYLAAAGGFDTAPKEESFSAHRMLGMAVPLVSILVTAAAALSRAPGRLVALSALPAGLGVLQILIKVIADGLGGVDGATSTAGFVVFGLHAINALAIMGVSGEVFRRARTLSGAPRAADVSSAPAS</sequence>
<evidence type="ECO:0000313" key="2">
    <source>
        <dbReference type="EMBL" id="GAA2884804.1"/>
    </source>
</evidence>
<gene>
    <name evidence="2" type="ORF">GCM10010517_48280</name>
</gene>
<dbReference type="InterPro" id="IPR046192">
    <property type="entry name" value="DUF6220"/>
</dbReference>
<feature type="transmembrane region" description="Helical" evidence="1">
    <location>
        <begin position="67"/>
        <end position="88"/>
    </location>
</feature>
<dbReference type="Pfam" id="PF19728">
    <property type="entry name" value="DUF6220"/>
    <property type="match status" value="1"/>
</dbReference>